<feature type="transmembrane region" description="Helical" evidence="1">
    <location>
        <begin position="7"/>
        <end position="30"/>
    </location>
</feature>
<keyword evidence="1" id="KW-0472">Membrane</keyword>
<protein>
    <submittedName>
        <fullName evidence="2">Uncharacterized protein</fullName>
    </submittedName>
</protein>
<sequence>MRNVRKAIEWVVTIPLATLMVLLLAPYFLIKRLVKGDIYDHFQDYGDDYKGRKIRL</sequence>
<accession>A0A8S5TAY8</accession>
<reference evidence="2" key="1">
    <citation type="journal article" date="2021" name="Proc. Natl. Acad. Sci. U.S.A.">
        <title>A Catalog of Tens of Thousands of Viruses from Human Metagenomes Reveals Hidden Associations with Chronic Diseases.</title>
        <authorList>
            <person name="Tisza M.J."/>
            <person name="Buck C.B."/>
        </authorList>
    </citation>
    <scope>NUCLEOTIDE SEQUENCE</scope>
    <source>
        <strain evidence="2">CtmHK36</strain>
    </source>
</reference>
<dbReference type="EMBL" id="BK032788">
    <property type="protein sequence ID" value="DAF60406.1"/>
    <property type="molecule type" value="Genomic_DNA"/>
</dbReference>
<keyword evidence="1" id="KW-1133">Transmembrane helix</keyword>
<name>A0A8S5TAY8_9CAUD</name>
<evidence type="ECO:0000313" key="2">
    <source>
        <dbReference type="EMBL" id="DAF60406.1"/>
    </source>
</evidence>
<evidence type="ECO:0000256" key="1">
    <source>
        <dbReference type="SAM" id="Phobius"/>
    </source>
</evidence>
<organism evidence="2">
    <name type="scientific">Siphoviridae sp. ctmHK36</name>
    <dbReference type="NCBI Taxonomy" id="2827931"/>
    <lineage>
        <taxon>Viruses</taxon>
        <taxon>Duplodnaviria</taxon>
        <taxon>Heunggongvirae</taxon>
        <taxon>Uroviricota</taxon>
        <taxon>Caudoviricetes</taxon>
    </lineage>
</organism>
<keyword evidence="1" id="KW-0812">Transmembrane</keyword>
<proteinExistence type="predicted"/>